<name>A0A1G6H146_9MICO</name>
<gene>
    <name evidence="2" type="ORF">SAMN05216410_0617</name>
</gene>
<accession>A0A1G6H146</accession>
<dbReference type="STRING" id="1814289.SAMN05216410_0617"/>
<organism evidence="2 3">
    <name type="scientific">Sanguibacter gelidistatuariae</name>
    <dbReference type="NCBI Taxonomy" id="1814289"/>
    <lineage>
        <taxon>Bacteria</taxon>
        <taxon>Bacillati</taxon>
        <taxon>Actinomycetota</taxon>
        <taxon>Actinomycetes</taxon>
        <taxon>Micrococcales</taxon>
        <taxon>Sanguibacteraceae</taxon>
        <taxon>Sanguibacter</taxon>
    </lineage>
</organism>
<dbReference type="Gene3D" id="3.40.50.720">
    <property type="entry name" value="NAD(P)-binding Rossmann-like Domain"/>
    <property type="match status" value="1"/>
</dbReference>
<evidence type="ECO:0000259" key="1">
    <source>
        <dbReference type="Pfam" id="PF01370"/>
    </source>
</evidence>
<dbReference type="AlphaFoldDB" id="A0A1G6H146"/>
<sequence length="314" mass="32879">MRAVVLGGTGAIGGATSARLADAGWTVDVTGRDPASMPAELVAAGVRFHQIERSDVRAINALVGDGAELLVDLLAYRGADVRALLPAMASATSTVLISSRAVYLDPAGRHINGDTPPRFPVPIGEGTPTLPPAGDDVDPFSREGYAPSKVAAENAALDSGLPVTVVRPSKVHGRWARNPRTRTLVEMMLRGDKRIELAGRGTSIDHLTAATNTAALIETVAALPGRRILNSADPGAPSAEQIVRAIATRLGWEGTIDLLDDASVSERGAHPWQSVHPIVLDTSAAVRLGYAPVGDGLDLLTEEIDWVAGRVRSR</sequence>
<dbReference type="Proteomes" id="UP000199039">
    <property type="component" value="Unassembled WGS sequence"/>
</dbReference>
<evidence type="ECO:0000313" key="3">
    <source>
        <dbReference type="Proteomes" id="UP000199039"/>
    </source>
</evidence>
<dbReference type="Pfam" id="PF01370">
    <property type="entry name" value="Epimerase"/>
    <property type="match status" value="1"/>
</dbReference>
<proteinExistence type="predicted"/>
<dbReference type="InterPro" id="IPR036291">
    <property type="entry name" value="NAD(P)-bd_dom_sf"/>
</dbReference>
<keyword evidence="3" id="KW-1185">Reference proteome</keyword>
<dbReference type="SUPFAM" id="SSF51735">
    <property type="entry name" value="NAD(P)-binding Rossmann-fold domains"/>
    <property type="match status" value="1"/>
</dbReference>
<dbReference type="InterPro" id="IPR001509">
    <property type="entry name" value="Epimerase_deHydtase"/>
</dbReference>
<dbReference type="RefSeq" id="WP_245700828.1">
    <property type="nucleotide sequence ID" value="NZ_FMYH01000001.1"/>
</dbReference>
<reference evidence="2 3" key="1">
    <citation type="submission" date="2016-09" db="EMBL/GenBank/DDBJ databases">
        <authorList>
            <person name="Capua I."/>
            <person name="De Benedictis P."/>
            <person name="Joannis T."/>
            <person name="Lombin L.H."/>
            <person name="Cattoli G."/>
        </authorList>
    </citation>
    <scope>NUCLEOTIDE SEQUENCE [LARGE SCALE GENOMIC DNA]</scope>
    <source>
        <strain evidence="2 3">ISLP-3</strain>
    </source>
</reference>
<feature type="domain" description="NAD-dependent epimerase/dehydratase" evidence="1">
    <location>
        <begin position="4"/>
        <end position="204"/>
    </location>
</feature>
<dbReference type="EMBL" id="FMYH01000001">
    <property type="protein sequence ID" value="SDB87645.1"/>
    <property type="molecule type" value="Genomic_DNA"/>
</dbReference>
<evidence type="ECO:0000313" key="2">
    <source>
        <dbReference type="EMBL" id="SDB87645.1"/>
    </source>
</evidence>
<protein>
    <submittedName>
        <fullName evidence="2">Nucleoside-diphosphate-sugar epimerase</fullName>
    </submittedName>
</protein>